<dbReference type="AlphaFoldDB" id="Q69WX4"/>
<accession>Q69WX4</accession>
<protein>
    <submittedName>
        <fullName evidence="1">Uncharacterized protein</fullName>
    </submittedName>
</protein>
<reference evidence="2" key="2">
    <citation type="journal article" date="2008" name="Nucleic Acids Res.">
        <title>The rice annotation project database (RAP-DB): 2008 update.</title>
        <authorList>
            <consortium name="The rice annotation project (RAP)"/>
        </authorList>
    </citation>
    <scope>GENOME REANNOTATION</scope>
    <source>
        <strain evidence="2">cv. Nipponbare</strain>
    </source>
</reference>
<evidence type="ECO:0000313" key="2">
    <source>
        <dbReference type="Proteomes" id="UP000000763"/>
    </source>
</evidence>
<dbReference type="Proteomes" id="UP000000763">
    <property type="component" value="Chromosome 6"/>
</dbReference>
<gene>
    <name evidence="1" type="primary">P0417G12.22</name>
</gene>
<proteinExistence type="predicted"/>
<organism evidence="1 2">
    <name type="scientific">Oryza sativa subsp. japonica</name>
    <name type="common">Rice</name>
    <dbReference type="NCBI Taxonomy" id="39947"/>
    <lineage>
        <taxon>Eukaryota</taxon>
        <taxon>Viridiplantae</taxon>
        <taxon>Streptophyta</taxon>
        <taxon>Embryophyta</taxon>
        <taxon>Tracheophyta</taxon>
        <taxon>Spermatophyta</taxon>
        <taxon>Magnoliopsida</taxon>
        <taxon>Liliopsida</taxon>
        <taxon>Poales</taxon>
        <taxon>Poaceae</taxon>
        <taxon>BOP clade</taxon>
        <taxon>Oryzoideae</taxon>
        <taxon>Oryzeae</taxon>
        <taxon>Oryzinae</taxon>
        <taxon>Oryza</taxon>
        <taxon>Oryza sativa</taxon>
    </lineage>
</organism>
<dbReference type="EMBL" id="AP003711">
    <property type="protein sequence ID" value="BAD35563.1"/>
    <property type="molecule type" value="Genomic_DNA"/>
</dbReference>
<evidence type="ECO:0000313" key="1">
    <source>
        <dbReference type="EMBL" id="BAD35563.1"/>
    </source>
</evidence>
<sequence>MVEIELTWLLEEERGGLPNRGFRRWKKVAQFRPSSPSEEACCKEKGVCQRASTIARGRRQRHRFLIRLHTCTGEDGEKEMDKIYIERGDTMEWLVAMGRGSIRQPTWLLRLRHRHQSPPVAATTVSGTAANYHQE</sequence>
<reference evidence="2" key="1">
    <citation type="journal article" date="2005" name="Nature">
        <title>The map-based sequence of the rice genome.</title>
        <authorList>
            <consortium name="International rice genome sequencing project (IRGSP)"/>
            <person name="Matsumoto T."/>
            <person name="Wu J."/>
            <person name="Kanamori H."/>
            <person name="Katayose Y."/>
            <person name="Fujisawa M."/>
            <person name="Namiki N."/>
            <person name="Mizuno H."/>
            <person name="Yamamoto K."/>
            <person name="Antonio B.A."/>
            <person name="Baba T."/>
            <person name="Sakata K."/>
            <person name="Nagamura Y."/>
            <person name="Aoki H."/>
            <person name="Arikawa K."/>
            <person name="Arita K."/>
            <person name="Bito T."/>
            <person name="Chiden Y."/>
            <person name="Fujitsuka N."/>
            <person name="Fukunaka R."/>
            <person name="Hamada M."/>
            <person name="Harada C."/>
            <person name="Hayashi A."/>
            <person name="Hijishita S."/>
            <person name="Honda M."/>
            <person name="Hosokawa S."/>
            <person name="Ichikawa Y."/>
            <person name="Idonuma A."/>
            <person name="Iijima M."/>
            <person name="Ikeda M."/>
            <person name="Ikeno M."/>
            <person name="Ito K."/>
            <person name="Ito S."/>
            <person name="Ito T."/>
            <person name="Ito Y."/>
            <person name="Ito Y."/>
            <person name="Iwabuchi A."/>
            <person name="Kamiya K."/>
            <person name="Karasawa W."/>
            <person name="Kurita K."/>
            <person name="Katagiri S."/>
            <person name="Kikuta A."/>
            <person name="Kobayashi H."/>
            <person name="Kobayashi N."/>
            <person name="Machita K."/>
            <person name="Maehara T."/>
            <person name="Masukawa M."/>
            <person name="Mizubayashi T."/>
            <person name="Mukai Y."/>
            <person name="Nagasaki H."/>
            <person name="Nagata Y."/>
            <person name="Naito S."/>
            <person name="Nakashima M."/>
            <person name="Nakama Y."/>
            <person name="Nakamichi Y."/>
            <person name="Nakamura M."/>
            <person name="Meguro A."/>
            <person name="Negishi M."/>
            <person name="Ohta I."/>
            <person name="Ohta T."/>
            <person name="Okamoto M."/>
            <person name="Ono N."/>
            <person name="Saji S."/>
            <person name="Sakaguchi M."/>
            <person name="Sakai K."/>
            <person name="Shibata M."/>
            <person name="Shimokawa T."/>
            <person name="Song J."/>
            <person name="Takazaki Y."/>
            <person name="Terasawa K."/>
            <person name="Tsugane M."/>
            <person name="Tsuji K."/>
            <person name="Ueda S."/>
            <person name="Waki K."/>
            <person name="Yamagata H."/>
            <person name="Yamamoto M."/>
            <person name="Yamamoto S."/>
            <person name="Yamane H."/>
            <person name="Yoshiki S."/>
            <person name="Yoshihara R."/>
            <person name="Yukawa K."/>
            <person name="Zhong H."/>
            <person name="Yano M."/>
            <person name="Yuan Q."/>
            <person name="Ouyang S."/>
            <person name="Liu J."/>
            <person name="Jones K.M."/>
            <person name="Gansberger K."/>
            <person name="Moffat K."/>
            <person name="Hill J."/>
            <person name="Bera J."/>
            <person name="Fadrosh D."/>
            <person name="Jin S."/>
            <person name="Johri S."/>
            <person name="Kim M."/>
            <person name="Overton L."/>
            <person name="Reardon M."/>
            <person name="Tsitrin T."/>
            <person name="Vuong H."/>
            <person name="Weaver B."/>
            <person name="Ciecko A."/>
            <person name="Tallon L."/>
            <person name="Jackson J."/>
            <person name="Pai G."/>
            <person name="Aken S.V."/>
            <person name="Utterback T."/>
            <person name="Reidmuller S."/>
            <person name="Feldblyum T."/>
            <person name="Hsiao J."/>
            <person name="Zismann V."/>
            <person name="Iobst S."/>
            <person name="de Vazeille A.R."/>
            <person name="Buell C.R."/>
            <person name="Ying K."/>
            <person name="Li Y."/>
            <person name="Lu T."/>
            <person name="Huang Y."/>
            <person name="Zhao Q."/>
            <person name="Feng Q."/>
            <person name="Zhang L."/>
            <person name="Zhu J."/>
            <person name="Weng Q."/>
            <person name="Mu J."/>
            <person name="Lu Y."/>
            <person name="Fan D."/>
            <person name="Liu Y."/>
            <person name="Guan J."/>
            <person name="Zhang Y."/>
            <person name="Yu S."/>
            <person name="Liu X."/>
            <person name="Zhang Y."/>
            <person name="Hong G."/>
            <person name="Han B."/>
            <person name="Choisne N."/>
            <person name="Demange N."/>
            <person name="Orjeda G."/>
            <person name="Samain S."/>
            <person name="Cattolico L."/>
            <person name="Pelletier E."/>
            <person name="Couloux A."/>
            <person name="Segurens B."/>
            <person name="Wincker P."/>
            <person name="D'Hont A."/>
            <person name="Scarpelli C."/>
            <person name="Weissenbach J."/>
            <person name="Salanoubat M."/>
            <person name="Quetier F."/>
            <person name="Yu Y."/>
            <person name="Kim H.R."/>
            <person name="Rambo T."/>
            <person name="Currie J."/>
            <person name="Collura K."/>
            <person name="Luo M."/>
            <person name="Yang T."/>
            <person name="Ammiraju J.S.S."/>
            <person name="Engler F."/>
            <person name="Soderlund C."/>
            <person name="Wing R.A."/>
            <person name="Palmer L.E."/>
            <person name="de la Bastide M."/>
            <person name="Spiegel L."/>
            <person name="Nascimento L."/>
            <person name="Zutavern T."/>
            <person name="O'Shaughnessy A."/>
            <person name="Dike S."/>
            <person name="Dedhia N."/>
            <person name="Preston R."/>
            <person name="Balija V."/>
            <person name="McCombie W.R."/>
            <person name="Chow T."/>
            <person name="Chen H."/>
            <person name="Chung M."/>
            <person name="Chen C."/>
            <person name="Shaw J."/>
            <person name="Wu H."/>
            <person name="Hsiao K."/>
            <person name="Chao Y."/>
            <person name="Chu M."/>
            <person name="Cheng C."/>
            <person name="Hour A."/>
            <person name="Lee P."/>
            <person name="Lin S."/>
            <person name="Lin Y."/>
            <person name="Liou J."/>
            <person name="Liu S."/>
            <person name="Hsing Y."/>
            <person name="Raghuvanshi S."/>
            <person name="Mohanty A."/>
            <person name="Bharti A.K."/>
            <person name="Gaur A."/>
            <person name="Gupta V."/>
            <person name="Kumar D."/>
            <person name="Ravi V."/>
            <person name="Vij S."/>
            <person name="Kapur A."/>
            <person name="Khurana P."/>
            <person name="Khurana P."/>
            <person name="Khurana J.P."/>
            <person name="Tyagi A.K."/>
            <person name="Gaikwad K."/>
            <person name="Singh A."/>
            <person name="Dalal V."/>
            <person name="Srivastava S."/>
            <person name="Dixit A."/>
            <person name="Pal A.K."/>
            <person name="Ghazi I.A."/>
            <person name="Yadav M."/>
            <person name="Pandit A."/>
            <person name="Bhargava A."/>
            <person name="Sureshbabu K."/>
            <person name="Batra K."/>
            <person name="Sharma T.R."/>
            <person name="Mohapatra T."/>
            <person name="Singh N.K."/>
            <person name="Messing J."/>
            <person name="Nelson A.B."/>
            <person name="Fuks G."/>
            <person name="Kavchok S."/>
            <person name="Keizer G."/>
            <person name="Linton E."/>
            <person name="Llaca V."/>
            <person name="Song R."/>
            <person name="Tanyolac B."/>
            <person name="Young S."/>
            <person name="Ho-Il K."/>
            <person name="Hahn J.H."/>
            <person name="Sangsakoo G."/>
            <person name="Vanavichit A."/>
            <person name="de Mattos Luiz.A.T."/>
            <person name="Zimmer P.D."/>
            <person name="Malone G."/>
            <person name="Dellagostin O."/>
            <person name="de Oliveira A.C."/>
            <person name="Bevan M."/>
            <person name="Bancroft I."/>
            <person name="Minx P."/>
            <person name="Cordum H."/>
            <person name="Wilson R."/>
            <person name="Cheng Z."/>
            <person name="Jin W."/>
            <person name="Jiang J."/>
            <person name="Leong S.A."/>
            <person name="Iwama H."/>
            <person name="Gojobori T."/>
            <person name="Itoh T."/>
            <person name="Niimura Y."/>
            <person name="Fujii Y."/>
            <person name="Habara T."/>
            <person name="Sakai H."/>
            <person name="Sato Y."/>
            <person name="Wilson G."/>
            <person name="Kumar K."/>
            <person name="McCouch S."/>
            <person name="Juretic N."/>
            <person name="Hoen D."/>
            <person name="Wright S."/>
            <person name="Bruskiewich R."/>
            <person name="Bureau T."/>
            <person name="Miyao A."/>
            <person name="Hirochika H."/>
            <person name="Nishikawa T."/>
            <person name="Kadowaki K."/>
            <person name="Sugiura M."/>
            <person name="Burr B."/>
            <person name="Sasaki T."/>
        </authorList>
    </citation>
    <scope>NUCLEOTIDE SEQUENCE [LARGE SCALE GENOMIC DNA]</scope>
    <source>
        <strain evidence="2">cv. Nipponbare</strain>
    </source>
</reference>
<name>Q69WX4_ORYSJ</name>